<accession>A0A7S7RUC8</accession>
<keyword evidence="7" id="KW-1133">Transmembrane helix</keyword>
<dbReference type="Pfam" id="PF17961">
    <property type="entry name" value="Big_8"/>
    <property type="match status" value="1"/>
</dbReference>
<feature type="transmembrane region" description="Helical" evidence="7">
    <location>
        <begin position="1612"/>
        <end position="1632"/>
    </location>
</feature>
<dbReference type="Gene3D" id="2.60.40.1280">
    <property type="match status" value="1"/>
</dbReference>
<dbReference type="Pfam" id="PF17802">
    <property type="entry name" value="SpaA"/>
    <property type="match status" value="7"/>
</dbReference>
<dbReference type="InterPro" id="IPR013783">
    <property type="entry name" value="Ig-like_fold"/>
</dbReference>
<evidence type="ECO:0000313" key="11">
    <source>
        <dbReference type="EMBL" id="QOY61096.1"/>
    </source>
</evidence>
<dbReference type="InterPro" id="IPR008966">
    <property type="entry name" value="Adhesion_dom_sf"/>
</dbReference>
<comment type="similarity">
    <text evidence="2">Belongs to the serine-aspartate repeat-containing protein (SDr) family.</text>
</comment>
<dbReference type="Pfam" id="PF05737">
    <property type="entry name" value="Collagen_bind"/>
    <property type="match status" value="3"/>
</dbReference>
<feature type="domain" description="SpaA-like prealbumin fold" evidence="9">
    <location>
        <begin position="1490"/>
        <end position="1573"/>
    </location>
</feature>
<keyword evidence="3" id="KW-0134">Cell wall</keyword>
<keyword evidence="6" id="KW-0572">Peptidoglycan-anchor</keyword>
<evidence type="ECO:0000256" key="3">
    <source>
        <dbReference type="ARBA" id="ARBA00022512"/>
    </source>
</evidence>
<evidence type="ECO:0000313" key="12">
    <source>
        <dbReference type="Proteomes" id="UP000593735"/>
    </source>
</evidence>
<organism evidence="11 12">
    <name type="scientific">Thermophilibacter immobilis</name>
    <dbReference type="NCBI Taxonomy" id="2779519"/>
    <lineage>
        <taxon>Bacteria</taxon>
        <taxon>Bacillati</taxon>
        <taxon>Actinomycetota</taxon>
        <taxon>Coriobacteriia</taxon>
        <taxon>Coriobacteriales</taxon>
        <taxon>Atopobiaceae</taxon>
        <taxon>Thermophilibacter</taxon>
    </lineage>
</organism>
<dbReference type="RefSeq" id="WP_194372139.1">
    <property type="nucleotide sequence ID" value="NZ_CP063767.1"/>
</dbReference>
<feature type="domain" description="SpaA-like prealbumin fold" evidence="9">
    <location>
        <begin position="881"/>
        <end position="960"/>
    </location>
</feature>
<evidence type="ECO:0000256" key="5">
    <source>
        <dbReference type="ARBA" id="ARBA00022729"/>
    </source>
</evidence>
<feature type="domain" description="SDR-like Ig" evidence="10">
    <location>
        <begin position="49"/>
        <end position="137"/>
    </location>
</feature>
<feature type="domain" description="SpaA-like prealbumin fold" evidence="9">
    <location>
        <begin position="989"/>
        <end position="1066"/>
    </location>
</feature>
<dbReference type="SUPFAM" id="SSF49478">
    <property type="entry name" value="Cna protein B-type domain"/>
    <property type="match status" value="6"/>
</dbReference>
<name>A0A7S7RUC8_9ACTN</name>
<keyword evidence="7" id="KW-0472">Membrane</keyword>
<comment type="subcellular location">
    <subcellularLocation>
        <location evidence="1">Secreted</location>
        <location evidence="1">Cell wall</location>
        <topology evidence="1">Peptidoglycan-anchor</topology>
    </subcellularLocation>
</comment>
<keyword evidence="7" id="KW-0812">Transmembrane</keyword>
<keyword evidence="5" id="KW-0732">Signal</keyword>
<evidence type="ECO:0000259" key="8">
    <source>
        <dbReference type="Pfam" id="PF05737"/>
    </source>
</evidence>
<dbReference type="GO" id="GO:0007155">
    <property type="term" value="P:cell adhesion"/>
    <property type="evidence" value="ECO:0007669"/>
    <property type="project" value="InterPro"/>
</dbReference>
<dbReference type="Proteomes" id="UP000593735">
    <property type="component" value="Chromosome"/>
</dbReference>
<dbReference type="GO" id="GO:0005975">
    <property type="term" value="P:carbohydrate metabolic process"/>
    <property type="evidence" value="ECO:0007669"/>
    <property type="project" value="UniProtKB-ARBA"/>
</dbReference>
<reference evidence="11 12" key="1">
    <citation type="submission" date="2020-10" db="EMBL/GenBank/DDBJ databases">
        <title>Olsenella immobilis sp.nov., isolated from the mud in a fermentation cellar used for the production of Chinese strong-flavoured liquor.</title>
        <authorList>
            <person name="Lu L."/>
        </authorList>
    </citation>
    <scope>NUCLEOTIDE SEQUENCE [LARGE SCALE GENOMIC DNA]</scope>
    <source>
        <strain evidence="11 12">LZLJ-2</strain>
    </source>
</reference>
<dbReference type="PANTHER" id="PTHR36108">
    <property type="entry name" value="COLOSSIN-B-RELATED"/>
    <property type="match status" value="1"/>
</dbReference>
<dbReference type="PANTHER" id="PTHR36108:SF13">
    <property type="entry name" value="COLOSSIN-B-RELATED"/>
    <property type="match status" value="1"/>
</dbReference>
<dbReference type="Gene3D" id="2.60.40.740">
    <property type="match status" value="5"/>
</dbReference>
<dbReference type="InterPro" id="IPR041171">
    <property type="entry name" value="SDR_Ig"/>
</dbReference>
<evidence type="ECO:0000256" key="6">
    <source>
        <dbReference type="ARBA" id="ARBA00023088"/>
    </source>
</evidence>
<dbReference type="Gene3D" id="2.60.40.10">
    <property type="entry name" value="Immunoglobulins"/>
    <property type="match status" value="7"/>
</dbReference>
<dbReference type="SUPFAM" id="SSF49401">
    <property type="entry name" value="Bacterial adhesins"/>
    <property type="match status" value="6"/>
</dbReference>
<evidence type="ECO:0000256" key="4">
    <source>
        <dbReference type="ARBA" id="ARBA00022525"/>
    </source>
</evidence>
<sequence>MLALQLPFLLVTQAHAEGSSVSFPFFTSVELTSSDGTPLGEDVAKDAPVKITYDFKIPDDATVNEGDTYSFTVPEQIALSGPITQDLMLDGQKVATVNVTADGVGTVTFTEFVSAHKGVGGTFSITTRFNVEKIENTEIVKIPFEVGGKIEYVEVHFAQPEATNSKTGTYDAATGTITWTLTLNSNKTTITAGSMLSDVIAPGGAAGQTYVDGTFKVTSGSGTVYDSLTSTGSGTFSYAPVADDSSTTGSLAYEFANAFEDVVTVTYQTKLTDPSQYFGKQVTNSATFTHDGTDQDIDGKVDVPTPTYLTKTGAYNEETGQIDWTITFNPDALKLHNVKITDTLPEGLSLDEDSVKLDGDASTSFTYENGTLTYSAGDIDASHTLTFSTNLPEDYWQQNHDSGEYKNTATLTADDNAYLEGGTSNTSEGVGPGNSVIRKTALGYDAETHRITWQIVVNANKNELSDATITDTLSKGQKYLPDTFTITDGAPTNTLTGALSFSSTDPADPAMTETVLTYHFGATSDTYTITYQTELTDPSVWAGNTSGSYENLVTLSPGGGVKDSTTGSTQKVNPTVISKDGVSYDYATHELTWSVKVNESQVPLTGVVVTDPLTGNGLDDFDLDESSIQVDGAPLAASSYTYDTESKLLTISLGDLNGADLASRTKTITFTMKLNKAGEDYDEYFGQNGTKTITNEATLKSDQNPSTKDKGTQDIKNALVDKAGYYTSGKAYIDWAVEVNQNGIALDGVTLTDQLQEGLALDTSSVKLYAQTLNADGSLTPAPTYADGELTVSGTPIDLTAANVAYDAETRTFTFTMPDGVADGQPCLLVFRTTVDPAYASGTTFSNSISLTSSMYHEETTSSEQEVAYSTSDGSAWGSTGDVTLTKQQSETETPLSGATFALYDSYGNLIRTSDATDGDGQTVLSLLNYNTLYTVREQAAPTDHESTDASYSFKLLKSGGIQLCDEQGNPVGDPVASLPIFSDDLKTGSVTFTKLGDGGQPLAGAEFTLCDTDGNPVEGFEPQTSDADGRVTFADVPYGDYQIVETKAPAGYASLTISVSLHDSNDAIVSEGTTHALDLGDQTDSAQGSLTLTKYSAEYEGGSTAVMSDIEFQVLDFAGNVMDAQTTNADGTATFSDLPLGSYTLHEVSTPADYQTFADVPFTISAEQSAAERQVFLAVTNVKESGTIRLTKVSAKDDAPLGGATFMLYDATGTNVISNASGPLTAISDASGMVELSDVPYGDYVLRETTPASNHEVCDDIAISLRDDNDAIIEGTLDLGSVIDEPSTGTVSFVKTDGATPLRGAEFSLARADGGFIATATSDADGVVTFEGVPYSDSAYTLRETKTPNDDVYFKVDDVTFTLNDKNADVVTDGQTHVLTLADQVDAPFGSITLLKTDETGTAPLSGATFQLLDASGQVVATATTGENGITSFSELPLSATGETTYTLHETFAPGDYALADDVIVTLSNSDAAGARDASVTIADVLKVGSITLTKVDAVTGAPLAGATFTLYDLDGSLVLGANGLPISATTGTDGTLTIPDVTYGDYELRETTVPEGYQAADPLAISLHDDNDRVSDGVLSLGKVADAPVSATTTTTTVKPKLPGTGDASFTGMGGLLLAAVASLGAASAMRRSHGRK</sequence>
<evidence type="ECO:0000256" key="2">
    <source>
        <dbReference type="ARBA" id="ARBA00007257"/>
    </source>
</evidence>
<feature type="domain" description="Collagen binding" evidence="8">
    <location>
        <begin position="720"/>
        <end position="857"/>
    </location>
</feature>
<evidence type="ECO:0000259" key="10">
    <source>
        <dbReference type="Pfam" id="PF17961"/>
    </source>
</evidence>
<gene>
    <name evidence="11" type="ORF">INP52_02515</name>
</gene>
<feature type="domain" description="Collagen binding" evidence="8">
    <location>
        <begin position="444"/>
        <end position="556"/>
    </location>
</feature>
<dbReference type="GO" id="GO:0005518">
    <property type="term" value="F:collagen binding"/>
    <property type="evidence" value="ECO:0007669"/>
    <property type="project" value="InterPro"/>
</dbReference>
<feature type="domain" description="Collagen binding" evidence="8">
    <location>
        <begin position="165"/>
        <end position="295"/>
    </location>
</feature>
<dbReference type="InterPro" id="IPR011252">
    <property type="entry name" value="Fibrogen-bd_dom1"/>
</dbReference>
<keyword evidence="12" id="KW-1185">Reference proteome</keyword>
<dbReference type="KEGG" id="tio:INP52_02515"/>
<dbReference type="InterPro" id="IPR008456">
    <property type="entry name" value="Collagen-bd_dom"/>
</dbReference>
<evidence type="ECO:0000256" key="1">
    <source>
        <dbReference type="ARBA" id="ARBA00004168"/>
    </source>
</evidence>
<evidence type="ECO:0000256" key="7">
    <source>
        <dbReference type="SAM" id="Phobius"/>
    </source>
</evidence>
<proteinExistence type="inferred from homology"/>
<dbReference type="EMBL" id="CP063767">
    <property type="protein sequence ID" value="QOY61096.1"/>
    <property type="molecule type" value="Genomic_DNA"/>
</dbReference>
<protein>
    <submittedName>
        <fullName evidence="11">Uncharacterized protein</fullName>
    </submittedName>
</protein>
<feature type="domain" description="SpaA-like prealbumin fold" evidence="9">
    <location>
        <begin position="1290"/>
        <end position="1371"/>
    </location>
</feature>
<feature type="domain" description="SpaA-like prealbumin fold" evidence="9">
    <location>
        <begin position="1187"/>
        <end position="1271"/>
    </location>
</feature>
<keyword evidence="4" id="KW-0964">Secreted</keyword>
<feature type="domain" description="SpaA-like prealbumin fold" evidence="9">
    <location>
        <begin position="1391"/>
        <end position="1472"/>
    </location>
</feature>
<feature type="domain" description="SpaA-like prealbumin fold" evidence="9">
    <location>
        <begin position="1105"/>
        <end position="1169"/>
    </location>
</feature>
<evidence type="ECO:0000259" key="9">
    <source>
        <dbReference type="Pfam" id="PF17802"/>
    </source>
</evidence>
<dbReference type="InterPro" id="IPR041033">
    <property type="entry name" value="SpaA_PFL_dom_1"/>
</dbReference>